<sequence length="164" mass="18503">MIYYDIVLKSKLFMTVTQIAKDFGLSAKRLNKLLAEVGVQFKQSSQWQLFQTYAAKGYVRSETYFDDFGGTHLLTKWTQTGTSLFTTYLKTALAFCLYASAKRQLTHKPPVVRFTELVDASPNHGRFNATVPGRCVYVCSPYLGNIIVNQIRAAQLPSGAHFMK</sequence>
<evidence type="ECO:0000313" key="2">
    <source>
        <dbReference type="EMBL" id="MBF4803360.1"/>
    </source>
</evidence>
<dbReference type="InterPro" id="IPR005039">
    <property type="entry name" value="Ant_C"/>
</dbReference>
<dbReference type="Proteomes" id="UP000787322">
    <property type="component" value="Unassembled WGS sequence"/>
</dbReference>
<protein>
    <submittedName>
        <fullName evidence="2">Phage antirepressor KilAC domain-containing protein</fullName>
    </submittedName>
</protein>
<dbReference type="GO" id="GO:0003677">
    <property type="term" value="F:DNA binding"/>
    <property type="evidence" value="ECO:0007669"/>
    <property type="project" value="InterPro"/>
</dbReference>
<dbReference type="EMBL" id="JABZGU010000182">
    <property type="protein sequence ID" value="MBF4803360.1"/>
    <property type="molecule type" value="Genomic_DNA"/>
</dbReference>
<organism evidence="2 3">
    <name type="scientific">Lancefieldella parvula</name>
    <dbReference type="NCBI Taxonomy" id="1382"/>
    <lineage>
        <taxon>Bacteria</taxon>
        <taxon>Bacillati</taxon>
        <taxon>Actinomycetota</taxon>
        <taxon>Coriobacteriia</taxon>
        <taxon>Coriobacteriales</taxon>
        <taxon>Atopobiaceae</taxon>
        <taxon>Lancefieldella</taxon>
    </lineage>
</organism>
<proteinExistence type="predicted"/>
<feature type="domain" description="Antirepressor protein C-terminal" evidence="1">
    <location>
        <begin position="3"/>
        <end position="90"/>
    </location>
</feature>
<dbReference type="Pfam" id="PF03374">
    <property type="entry name" value="ANT"/>
    <property type="match status" value="1"/>
</dbReference>
<comment type="caution">
    <text evidence="2">The sequence shown here is derived from an EMBL/GenBank/DDBJ whole genome shotgun (WGS) entry which is preliminary data.</text>
</comment>
<evidence type="ECO:0000259" key="1">
    <source>
        <dbReference type="Pfam" id="PF03374"/>
    </source>
</evidence>
<reference evidence="2" key="1">
    <citation type="submission" date="2020-04" db="EMBL/GenBank/DDBJ databases">
        <title>Deep metagenomics examines the oral microbiome during advanced dental caries in children, revealing novel taxa and co-occurrences with host molecules.</title>
        <authorList>
            <person name="Baker J.L."/>
            <person name="Morton J.T."/>
            <person name="Dinis M."/>
            <person name="Alvarez R."/>
            <person name="Tran N.C."/>
            <person name="Knight R."/>
            <person name="Edlund A."/>
        </authorList>
    </citation>
    <scope>NUCLEOTIDE SEQUENCE</scope>
    <source>
        <strain evidence="2">JCVI_3_bin.11</strain>
    </source>
</reference>
<accession>A0A9D6AEX5</accession>
<name>A0A9D6AEX5_9ACTN</name>
<gene>
    <name evidence="2" type="ORF">HXK24_06060</name>
</gene>
<evidence type="ECO:0000313" key="3">
    <source>
        <dbReference type="Proteomes" id="UP000787322"/>
    </source>
</evidence>
<dbReference type="AlphaFoldDB" id="A0A9D6AEX5"/>